<sequence length="363" mass="39270">MSGRSPAAMRKKVLLMGRSGAGKTSMRSIIFANLIARETSRLSATLDVEYSTVRFMGDLVLNIWDCGGQEVFLESYFEAERDSIFRDVAILIYVFDIKSAEVEKEFINYERCIKAISRDGQDARVFCLVHKMDVVPPERRKVVFHAKESEIISRSRGLDTRCYPTSIWDETLYKAWSSIVYALVPNVEALGLALSGLADACDADEVVLFEKATFLVVSSRTRRSHRDKHRFEKMSNIVKQLKLACMGSASHLDSVQIANSRFRAILVPLTATTIVMIVTPRPGPAAGLCLLNAAVARPEFDRILLHSAEGGGAAAAASAAAPVAASEAGAPADGVGASAAADAEDSFRQDAAGGDHAVPAMSH</sequence>
<dbReference type="EMBL" id="VLTM01000037">
    <property type="protein sequence ID" value="KAA0161309.1"/>
    <property type="molecule type" value="Genomic_DNA"/>
</dbReference>
<evidence type="ECO:0000256" key="3">
    <source>
        <dbReference type="ARBA" id="ARBA00023134"/>
    </source>
</evidence>
<dbReference type="GO" id="GO:1904263">
    <property type="term" value="P:positive regulation of TORC1 signaling"/>
    <property type="evidence" value="ECO:0007669"/>
    <property type="project" value="TreeGrafter"/>
</dbReference>
<keyword evidence="2" id="KW-0547">Nucleotide-binding</keyword>
<dbReference type="Proteomes" id="UP000323011">
    <property type="component" value="Unassembled WGS sequence"/>
</dbReference>
<dbReference type="SUPFAM" id="SSF52540">
    <property type="entry name" value="P-loop containing nucleoside triphosphate hydrolases"/>
    <property type="match status" value="1"/>
</dbReference>
<protein>
    <recommendedName>
        <fullName evidence="13">GTP-binding protein</fullName>
    </recommendedName>
</protein>
<keyword evidence="3" id="KW-0342">GTP-binding</keyword>
<dbReference type="GO" id="GO:1990131">
    <property type="term" value="C:Gtr1-Gtr2 GTPase complex"/>
    <property type="evidence" value="ECO:0007669"/>
    <property type="project" value="TreeGrafter"/>
</dbReference>
<dbReference type="GO" id="GO:0005634">
    <property type="term" value="C:nucleus"/>
    <property type="evidence" value="ECO:0007669"/>
    <property type="project" value="TreeGrafter"/>
</dbReference>
<dbReference type="GO" id="GO:0010507">
    <property type="term" value="P:negative regulation of autophagy"/>
    <property type="evidence" value="ECO:0007669"/>
    <property type="project" value="TreeGrafter"/>
</dbReference>
<gene>
    <name evidence="8" type="ORF">FNF27_00013</name>
    <name evidence="6" type="ORF">FNF28_05495</name>
    <name evidence="5" type="ORF">FNF29_03522</name>
    <name evidence="7" type="ORF">FNF31_03923</name>
</gene>
<proteinExistence type="inferred from homology"/>
<dbReference type="PANTHER" id="PTHR11259:SF1">
    <property type="entry name" value="RAS-RELATED GTP-BINDING PROTEIN"/>
    <property type="match status" value="1"/>
</dbReference>
<dbReference type="Proteomes" id="UP000325113">
    <property type="component" value="Unassembled WGS sequence"/>
</dbReference>
<dbReference type="GO" id="GO:0005525">
    <property type="term" value="F:GTP binding"/>
    <property type="evidence" value="ECO:0007669"/>
    <property type="project" value="UniProtKB-KW"/>
</dbReference>
<name>A0A5A8D5T9_CAFRO</name>
<dbReference type="FunFam" id="3.40.50.300:FF:000488">
    <property type="entry name" value="Small monomeric GTPase (Gtr1)"/>
    <property type="match status" value="1"/>
</dbReference>
<dbReference type="InterPro" id="IPR027417">
    <property type="entry name" value="P-loop_NTPase"/>
</dbReference>
<dbReference type="PANTHER" id="PTHR11259">
    <property type="entry name" value="RAS-RELATED GTP BINDING RAG/GTR YEAST"/>
    <property type="match status" value="1"/>
</dbReference>
<dbReference type="Gene3D" id="3.30.450.190">
    <property type="match status" value="1"/>
</dbReference>
<dbReference type="OMA" id="QQKDHIF"/>
<evidence type="ECO:0000313" key="5">
    <source>
        <dbReference type="EMBL" id="KAA0153002.1"/>
    </source>
</evidence>
<dbReference type="AlphaFoldDB" id="A0A5A8D5T9"/>
<feature type="compositionally biased region" description="Low complexity" evidence="4">
    <location>
        <begin position="329"/>
        <end position="341"/>
    </location>
</feature>
<evidence type="ECO:0000313" key="9">
    <source>
        <dbReference type="Proteomes" id="UP000322899"/>
    </source>
</evidence>
<dbReference type="Proteomes" id="UP000322899">
    <property type="component" value="Unassembled WGS sequence"/>
</dbReference>
<evidence type="ECO:0000256" key="1">
    <source>
        <dbReference type="ARBA" id="ARBA00007756"/>
    </source>
</evidence>
<dbReference type="Pfam" id="PF04670">
    <property type="entry name" value="Gtr1_RagA"/>
    <property type="match status" value="1"/>
</dbReference>
<dbReference type="EMBL" id="VLTL01000112">
    <property type="protein sequence ID" value="KAA0160299.1"/>
    <property type="molecule type" value="Genomic_DNA"/>
</dbReference>
<accession>A0A5A8D5T9</accession>
<dbReference type="Proteomes" id="UP000324907">
    <property type="component" value="Unassembled WGS sequence"/>
</dbReference>
<comment type="caution">
    <text evidence="6">The sequence shown here is derived from an EMBL/GenBank/DDBJ whole genome shotgun (WGS) entry which is preliminary data.</text>
</comment>
<dbReference type="CDD" id="cd11384">
    <property type="entry name" value="RagA_like"/>
    <property type="match status" value="1"/>
</dbReference>
<evidence type="ECO:0000313" key="11">
    <source>
        <dbReference type="Proteomes" id="UP000324907"/>
    </source>
</evidence>
<feature type="region of interest" description="Disordered" evidence="4">
    <location>
        <begin position="329"/>
        <end position="363"/>
    </location>
</feature>
<comment type="similarity">
    <text evidence="1">Belongs to the GTR/RAG GTP-binding protein family.</text>
</comment>
<evidence type="ECO:0000313" key="6">
    <source>
        <dbReference type="EMBL" id="KAA0160299.1"/>
    </source>
</evidence>
<dbReference type="GO" id="GO:0009267">
    <property type="term" value="P:cellular response to starvation"/>
    <property type="evidence" value="ECO:0007669"/>
    <property type="project" value="TreeGrafter"/>
</dbReference>
<evidence type="ECO:0000313" key="8">
    <source>
        <dbReference type="EMBL" id="KAA0178156.1"/>
    </source>
</evidence>
<evidence type="ECO:0000256" key="4">
    <source>
        <dbReference type="SAM" id="MobiDB-lite"/>
    </source>
</evidence>
<dbReference type="GO" id="GO:0003924">
    <property type="term" value="F:GTPase activity"/>
    <property type="evidence" value="ECO:0007669"/>
    <property type="project" value="TreeGrafter"/>
</dbReference>
<dbReference type="GO" id="GO:0005764">
    <property type="term" value="C:lysosome"/>
    <property type="evidence" value="ECO:0007669"/>
    <property type="project" value="TreeGrafter"/>
</dbReference>
<evidence type="ECO:0000313" key="12">
    <source>
        <dbReference type="Proteomes" id="UP000325113"/>
    </source>
</evidence>
<evidence type="ECO:0000313" key="10">
    <source>
        <dbReference type="Proteomes" id="UP000323011"/>
    </source>
</evidence>
<evidence type="ECO:0000313" key="7">
    <source>
        <dbReference type="EMBL" id="KAA0161309.1"/>
    </source>
</evidence>
<organism evidence="6 11">
    <name type="scientific">Cafeteria roenbergensis</name>
    <name type="common">Marine flagellate</name>
    <dbReference type="NCBI Taxonomy" id="33653"/>
    <lineage>
        <taxon>Eukaryota</taxon>
        <taxon>Sar</taxon>
        <taxon>Stramenopiles</taxon>
        <taxon>Bigyra</taxon>
        <taxon>Opalozoa</taxon>
        <taxon>Bicosoecida</taxon>
        <taxon>Cafeteriaceae</taxon>
        <taxon>Cafeteria</taxon>
    </lineage>
</organism>
<evidence type="ECO:0008006" key="13">
    <source>
        <dbReference type="Google" id="ProtNLM"/>
    </source>
</evidence>
<dbReference type="EMBL" id="VLTO01000001">
    <property type="protein sequence ID" value="KAA0178156.1"/>
    <property type="molecule type" value="Genomic_DNA"/>
</dbReference>
<keyword evidence="10" id="KW-1185">Reference proteome</keyword>
<dbReference type="OrthoDB" id="10020193at2759"/>
<dbReference type="InterPro" id="IPR039397">
    <property type="entry name" value="RagA/B"/>
</dbReference>
<evidence type="ECO:0000256" key="2">
    <source>
        <dbReference type="ARBA" id="ARBA00022741"/>
    </source>
</evidence>
<dbReference type="EMBL" id="VLTN01000018">
    <property type="protein sequence ID" value="KAA0153002.1"/>
    <property type="molecule type" value="Genomic_DNA"/>
</dbReference>
<reference evidence="9 10" key="1">
    <citation type="submission" date="2019-07" db="EMBL/GenBank/DDBJ databases">
        <title>Genomes of Cafeteria roenbergensis.</title>
        <authorList>
            <person name="Fischer M.G."/>
            <person name="Hackl T."/>
            <person name="Roman M."/>
        </authorList>
    </citation>
    <scope>NUCLEOTIDE SEQUENCE [LARGE SCALE GENOMIC DNA]</scope>
    <source>
        <strain evidence="5 10">BVI</strain>
        <strain evidence="7 12">Cflag</strain>
        <strain evidence="8 9">E4-10P</strain>
        <strain evidence="6 11">RCC970-E3</strain>
    </source>
</reference>
<dbReference type="Gene3D" id="3.40.50.300">
    <property type="entry name" value="P-loop containing nucleotide triphosphate hydrolases"/>
    <property type="match status" value="1"/>
</dbReference>
<dbReference type="InterPro" id="IPR006762">
    <property type="entry name" value="Gtr1_RagA"/>
</dbReference>